<accession>A0AAV4RT74</accession>
<dbReference type="Proteomes" id="UP001054945">
    <property type="component" value="Unassembled WGS sequence"/>
</dbReference>
<organism evidence="2 3">
    <name type="scientific">Caerostris extrusa</name>
    <name type="common">Bark spider</name>
    <name type="synonym">Caerostris bankana</name>
    <dbReference type="NCBI Taxonomy" id="172846"/>
    <lineage>
        <taxon>Eukaryota</taxon>
        <taxon>Metazoa</taxon>
        <taxon>Ecdysozoa</taxon>
        <taxon>Arthropoda</taxon>
        <taxon>Chelicerata</taxon>
        <taxon>Arachnida</taxon>
        <taxon>Araneae</taxon>
        <taxon>Araneomorphae</taxon>
        <taxon>Entelegynae</taxon>
        <taxon>Araneoidea</taxon>
        <taxon>Araneidae</taxon>
        <taxon>Caerostris</taxon>
    </lineage>
</organism>
<proteinExistence type="predicted"/>
<reference evidence="2 3" key="1">
    <citation type="submission" date="2021-06" db="EMBL/GenBank/DDBJ databases">
        <title>Caerostris extrusa draft genome.</title>
        <authorList>
            <person name="Kono N."/>
            <person name="Arakawa K."/>
        </authorList>
    </citation>
    <scope>NUCLEOTIDE SEQUENCE [LARGE SCALE GENOMIC DNA]</scope>
</reference>
<evidence type="ECO:0000313" key="2">
    <source>
        <dbReference type="EMBL" id="GIY25538.1"/>
    </source>
</evidence>
<dbReference type="EMBL" id="BPLR01008557">
    <property type="protein sequence ID" value="GIY25538.1"/>
    <property type="molecule type" value="Genomic_DNA"/>
</dbReference>
<sequence>MGLVKRIELVTQDRSGRGRRDGQGSGGGLLKEPQPRTFDRANEAIDTSRRLYCYRRQCFCSCSSILGKSVEQWKWRVRRGQWSAFLGLRVIRRSLDFECGPLSCAKCLTGASTRKSKVGTGRPASLTRAIHV</sequence>
<dbReference type="AlphaFoldDB" id="A0AAV4RT74"/>
<name>A0AAV4RT74_CAEEX</name>
<comment type="caution">
    <text evidence="2">The sequence shown here is derived from an EMBL/GenBank/DDBJ whole genome shotgun (WGS) entry which is preliminary data.</text>
</comment>
<evidence type="ECO:0000313" key="3">
    <source>
        <dbReference type="Proteomes" id="UP001054945"/>
    </source>
</evidence>
<keyword evidence="3" id="KW-1185">Reference proteome</keyword>
<evidence type="ECO:0000256" key="1">
    <source>
        <dbReference type="SAM" id="MobiDB-lite"/>
    </source>
</evidence>
<feature type="region of interest" description="Disordered" evidence="1">
    <location>
        <begin position="15"/>
        <end position="34"/>
    </location>
</feature>
<protein>
    <submittedName>
        <fullName evidence="2">Uncharacterized protein</fullName>
    </submittedName>
</protein>
<gene>
    <name evidence="2" type="ORF">CEXT_178981</name>
</gene>